<feature type="compositionally biased region" description="Polar residues" evidence="2">
    <location>
        <begin position="25"/>
        <end position="34"/>
    </location>
</feature>
<dbReference type="RefSeq" id="XP_038045055.1">
    <property type="nucleotide sequence ID" value="XM_038189127.1"/>
</dbReference>
<organism evidence="4 5">
    <name type="scientific">Patiria miniata</name>
    <name type="common">Bat star</name>
    <name type="synonym">Asterina miniata</name>
    <dbReference type="NCBI Taxonomy" id="46514"/>
    <lineage>
        <taxon>Eukaryota</taxon>
        <taxon>Metazoa</taxon>
        <taxon>Echinodermata</taxon>
        <taxon>Eleutherozoa</taxon>
        <taxon>Asterozoa</taxon>
        <taxon>Asteroidea</taxon>
        <taxon>Valvatacea</taxon>
        <taxon>Valvatida</taxon>
        <taxon>Asterinidae</taxon>
        <taxon>Patiria</taxon>
    </lineage>
</organism>
<proteinExistence type="predicted"/>
<feature type="domain" description="Protein kinase" evidence="3">
    <location>
        <begin position="166"/>
        <end position="291"/>
    </location>
</feature>
<dbReference type="OrthoDB" id="5836549at2759"/>
<dbReference type="PROSITE" id="PS00107">
    <property type="entry name" value="PROTEIN_KINASE_ATP"/>
    <property type="match status" value="1"/>
</dbReference>
<name>A0A913Z2X4_PATMI</name>
<protein>
    <recommendedName>
        <fullName evidence="3">Protein kinase domain-containing protein</fullName>
    </recommendedName>
</protein>
<sequence length="291" mass="32525">MAADLGNCDGHKKTSQSKQNDGEKSQTSTVGNRSSDGRARGRPFSCPKEIAREGRLGGGPSGSPRGLALAVPPTLQNGQAVRRMLEDQSVQEHHNVNVSMPGRDAWNTQGIRHGKAGDVIIFANRIERLKTRNPAELRGYHQGVLLHKYLTPSHSTPSQYREGEQYIVIKRLGKGGSGVAFLLKDEYSGIQFVRKRVSVKYFEASEAVLWCPLDHRGIVGFLGLLLTDDWVMFLSSYQEGSETLQELIDRHVLDLGLALEIIQQLLVVVNWLHSDHHIVHFDIKRKYFVCH</sequence>
<feature type="region of interest" description="Disordered" evidence="2">
    <location>
        <begin position="1"/>
        <end position="66"/>
    </location>
</feature>
<dbReference type="InterPro" id="IPR000719">
    <property type="entry name" value="Prot_kinase_dom"/>
</dbReference>
<evidence type="ECO:0000259" key="3">
    <source>
        <dbReference type="PROSITE" id="PS50011"/>
    </source>
</evidence>
<dbReference type="SUPFAM" id="SSF56112">
    <property type="entry name" value="Protein kinase-like (PK-like)"/>
    <property type="match status" value="1"/>
</dbReference>
<reference evidence="4" key="1">
    <citation type="submission" date="2022-11" db="UniProtKB">
        <authorList>
            <consortium name="EnsemblMetazoa"/>
        </authorList>
    </citation>
    <scope>IDENTIFICATION</scope>
</reference>
<evidence type="ECO:0000256" key="2">
    <source>
        <dbReference type="SAM" id="MobiDB-lite"/>
    </source>
</evidence>
<evidence type="ECO:0000256" key="1">
    <source>
        <dbReference type="PROSITE-ProRule" id="PRU10141"/>
    </source>
</evidence>
<keyword evidence="1" id="KW-0547">Nucleotide-binding</keyword>
<dbReference type="GO" id="GO:0005524">
    <property type="term" value="F:ATP binding"/>
    <property type="evidence" value="ECO:0007669"/>
    <property type="project" value="UniProtKB-UniRule"/>
</dbReference>
<dbReference type="Gene3D" id="3.30.200.20">
    <property type="entry name" value="Phosphorylase Kinase, domain 1"/>
    <property type="match status" value="1"/>
</dbReference>
<dbReference type="InterPro" id="IPR011009">
    <property type="entry name" value="Kinase-like_dom_sf"/>
</dbReference>
<dbReference type="GeneID" id="119719626"/>
<dbReference type="InterPro" id="IPR017441">
    <property type="entry name" value="Protein_kinase_ATP_BS"/>
</dbReference>
<evidence type="ECO:0000313" key="4">
    <source>
        <dbReference type="EnsemblMetazoa" id="XP_038045055.1"/>
    </source>
</evidence>
<keyword evidence="5" id="KW-1185">Reference proteome</keyword>
<accession>A0A913Z2X4</accession>
<keyword evidence="1" id="KW-0067">ATP-binding</keyword>
<feature type="binding site" evidence="1">
    <location>
        <position position="195"/>
    </location>
    <ligand>
        <name>ATP</name>
        <dbReference type="ChEBI" id="CHEBI:30616"/>
    </ligand>
</feature>
<dbReference type="PROSITE" id="PS50011">
    <property type="entry name" value="PROTEIN_KINASE_DOM"/>
    <property type="match status" value="1"/>
</dbReference>
<dbReference type="EnsemblMetazoa" id="XM_038189127.1">
    <property type="protein sequence ID" value="XP_038045055.1"/>
    <property type="gene ID" value="LOC119719626"/>
</dbReference>
<dbReference type="AlphaFoldDB" id="A0A913Z2X4"/>
<dbReference type="Pfam" id="PF00069">
    <property type="entry name" value="Pkinase"/>
    <property type="match status" value="1"/>
</dbReference>
<dbReference type="GO" id="GO:0004672">
    <property type="term" value="F:protein kinase activity"/>
    <property type="evidence" value="ECO:0007669"/>
    <property type="project" value="InterPro"/>
</dbReference>
<evidence type="ECO:0000313" key="5">
    <source>
        <dbReference type="Proteomes" id="UP000887568"/>
    </source>
</evidence>
<dbReference type="Proteomes" id="UP000887568">
    <property type="component" value="Unplaced"/>
</dbReference>